<name>A0A816HUQ2_ADIRI</name>
<dbReference type="InterPro" id="IPR000477">
    <property type="entry name" value="RT_dom"/>
</dbReference>
<accession>A0A816HUQ2</accession>
<dbReference type="PANTHER" id="PTHR21301">
    <property type="entry name" value="REVERSE TRANSCRIPTASE"/>
    <property type="match status" value="1"/>
</dbReference>
<organism evidence="2 3">
    <name type="scientific">Adineta ricciae</name>
    <name type="common">Rotifer</name>
    <dbReference type="NCBI Taxonomy" id="249248"/>
    <lineage>
        <taxon>Eukaryota</taxon>
        <taxon>Metazoa</taxon>
        <taxon>Spiralia</taxon>
        <taxon>Gnathifera</taxon>
        <taxon>Rotifera</taxon>
        <taxon>Eurotatoria</taxon>
        <taxon>Bdelloidea</taxon>
        <taxon>Adinetida</taxon>
        <taxon>Adinetidae</taxon>
        <taxon>Adineta</taxon>
    </lineage>
</organism>
<dbReference type="Proteomes" id="UP000663828">
    <property type="component" value="Unassembled WGS sequence"/>
</dbReference>
<evidence type="ECO:0000313" key="2">
    <source>
        <dbReference type="EMBL" id="CAF1689919.1"/>
    </source>
</evidence>
<reference evidence="2" key="1">
    <citation type="submission" date="2021-02" db="EMBL/GenBank/DDBJ databases">
        <authorList>
            <person name="Nowell W R."/>
        </authorList>
    </citation>
    <scope>NUCLEOTIDE SEQUENCE</scope>
</reference>
<dbReference type="EMBL" id="CAJNOR010019767">
    <property type="protein sequence ID" value="CAF1689919.1"/>
    <property type="molecule type" value="Genomic_DNA"/>
</dbReference>
<sequence length="144" mass="17070">MMSFDIESLFTNIPVDRTIDIICYKLYCTDPKLRPYIPEHYFRQMLEYATKWTHFLFNDKYYDQCDGVSMGTPLAAVFAEVFMADFEDKHLPTILNNKTSKLLAWCRYVDDTFTIVKCDAKEDVFRQLLNTFDPCISETKQQRI</sequence>
<comment type="caution">
    <text evidence="2">The sequence shown here is derived from an EMBL/GenBank/DDBJ whole genome shotgun (WGS) entry which is preliminary data.</text>
</comment>
<proteinExistence type="predicted"/>
<gene>
    <name evidence="2" type="ORF">XAT740_LOCUS63510</name>
</gene>
<evidence type="ECO:0000259" key="1">
    <source>
        <dbReference type="PROSITE" id="PS50878"/>
    </source>
</evidence>
<dbReference type="PANTHER" id="PTHR21301:SF10">
    <property type="entry name" value="REVERSE TRANSCRIPTASE DOMAIN-CONTAINING PROTEIN"/>
    <property type="match status" value="1"/>
</dbReference>
<keyword evidence="3" id="KW-1185">Reference proteome</keyword>
<dbReference type="PROSITE" id="PS50878">
    <property type="entry name" value="RT_POL"/>
    <property type="match status" value="1"/>
</dbReference>
<feature type="domain" description="Reverse transcriptase" evidence="1">
    <location>
        <begin position="1"/>
        <end position="144"/>
    </location>
</feature>
<evidence type="ECO:0000313" key="3">
    <source>
        <dbReference type="Proteomes" id="UP000663828"/>
    </source>
</evidence>
<dbReference type="AlphaFoldDB" id="A0A816HUQ2"/>
<protein>
    <recommendedName>
        <fullName evidence="1">Reverse transcriptase domain-containing protein</fullName>
    </recommendedName>
</protein>